<feature type="domain" description="Response regulatory" evidence="3">
    <location>
        <begin position="12"/>
        <end position="126"/>
    </location>
</feature>
<dbReference type="PANTHER" id="PTHR44591">
    <property type="entry name" value="STRESS RESPONSE REGULATOR PROTEIN 1"/>
    <property type="match status" value="1"/>
</dbReference>
<protein>
    <submittedName>
        <fullName evidence="4">Response regulator</fullName>
    </submittedName>
</protein>
<evidence type="ECO:0000259" key="3">
    <source>
        <dbReference type="PROSITE" id="PS50110"/>
    </source>
</evidence>
<dbReference type="InterPro" id="IPR011006">
    <property type="entry name" value="CheY-like_superfamily"/>
</dbReference>
<evidence type="ECO:0000256" key="2">
    <source>
        <dbReference type="PROSITE-ProRule" id="PRU00169"/>
    </source>
</evidence>
<gene>
    <name evidence="4" type="ORF">LZZ85_03195</name>
</gene>
<reference evidence="4" key="1">
    <citation type="submission" date="2022-01" db="EMBL/GenBank/DDBJ databases">
        <authorList>
            <person name="Jo J.-H."/>
            <person name="Im W.-T."/>
        </authorList>
    </citation>
    <scope>NUCLEOTIDE SEQUENCE</scope>
    <source>
        <strain evidence="4">NA20</strain>
    </source>
</reference>
<dbReference type="RefSeq" id="WP_237868493.1">
    <property type="nucleotide sequence ID" value="NZ_JAKLTR010000002.1"/>
</dbReference>
<proteinExistence type="predicted"/>
<dbReference type="PROSITE" id="PS50110">
    <property type="entry name" value="RESPONSE_REGULATORY"/>
    <property type="match status" value="1"/>
</dbReference>
<dbReference type="Gene3D" id="3.40.50.2300">
    <property type="match status" value="1"/>
</dbReference>
<dbReference type="InterPro" id="IPR001789">
    <property type="entry name" value="Sig_transdc_resp-reg_receiver"/>
</dbReference>
<dbReference type="SUPFAM" id="SSF52172">
    <property type="entry name" value="CheY-like"/>
    <property type="match status" value="1"/>
</dbReference>
<keyword evidence="5" id="KW-1185">Reference proteome</keyword>
<dbReference type="CDD" id="cd00156">
    <property type="entry name" value="REC"/>
    <property type="match status" value="1"/>
</dbReference>
<evidence type="ECO:0000313" key="5">
    <source>
        <dbReference type="Proteomes" id="UP001165367"/>
    </source>
</evidence>
<keyword evidence="1 2" id="KW-0597">Phosphoprotein</keyword>
<dbReference type="EMBL" id="JAKLTR010000002">
    <property type="protein sequence ID" value="MCG2613264.1"/>
    <property type="molecule type" value="Genomic_DNA"/>
</dbReference>
<name>A0ABS9KLS6_9BACT</name>
<feature type="modified residue" description="4-aspartylphosphate" evidence="2">
    <location>
        <position position="61"/>
    </location>
</feature>
<evidence type="ECO:0000313" key="4">
    <source>
        <dbReference type="EMBL" id="MCG2613264.1"/>
    </source>
</evidence>
<sequence length="127" mass="14186">MLNSTTTVESKKILIIEDEGDICLLLNIMLKKDEIDLEHVRSLAAAKEYLAEEKPHLILLDNKLPDGFGVDFINYIRSNHPDIKILMISGFHASAVKDVALFAGADGFLEKPFSREQVYSSVQALLN</sequence>
<dbReference type="Proteomes" id="UP001165367">
    <property type="component" value="Unassembled WGS sequence"/>
</dbReference>
<evidence type="ECO:0000256" key="1">
    <source>
        <dbReference type="ARBA" id="ARBA00022553"/>
    </source>
</evidence>
<dbReference type="Pfam" id="PF00072">
    <property type="entry name" value="Response_reg"/>
    <property type="match status" value="1"/>
</dbReference>
<dbReference type="PANTHER" id="PTHR44591:SF3">
    <property type="entry name" value="RESPONSE REGULATORY DOMAIN-CONTAINING PROTEIN"/>
    <property type="match status" value="1"/>
</dbReference>
<comment type="caution">
    <text evidence="4">The sequence shown here is derived from an EMBL/GenBank/DDBJ whole genome shotgun (WGS) entry which is preliminary data.</text>
</comment>
<organism evidence="4 5">
    <name type="scientific">Terrimonas ginsenosidimutans</name>
    <dbReference type="NCBI Taxonomy" id="2908004"/>
    <lineage>
        <taxon>Bacteria</taxon>
        <taxon>Pseudomonadati</taxon>
        <taxon>Bacteroidota</taxon>
        <taxon>Chitinophagia</taxon>
        <taxon>Chitinophagales</taxon>
        <taxon>Chitinophagaceae</taxon>
        <taxon>Terrimonas</taxon>
    </lineage>
</organism>
<dbReference type="SMART" id="SM00448">
    <property type="entry name" value="REC"/>
    <property type="match status" value="1"/>
</dbReference>
<dbReference type="InterPro" id="IPR050595">
    <property type="entry name" value="Bact_response_regulator"/>
</dbReference>
<accession>A0ABS9KLS6</accession>